<keyword evidence="4" id="KW-1185">Reference proteome</keyword>
<proteinExistence type="predicted"/>
<protein>
    <submittedName>
        <fullName evidence="3">Uncharacterized protein</fullName>
    </submittedName>
</protein>
<sequence length="133" mass="14807">MEYWKILILTYIGVALIEGIPTGNDINDKKSVNMVKLSIYDQENAYHDDIQPRAGPIASFFANRRTSTVQPQVVTTVSPGSLADLNLKMDAMKNQLTALNLQIVDEEKKVVDLTTQMQDINNQLTVLTSLLSP</sequence>
<reference evidence="3" key="2">
    <citation type="submission" date="2022-10" db="EMBL/GenBank/DDBJ databases">
        <authorList>
            <consortium name="ENA_rothamsted_submissions"/>
            <consortium name="culmorum"/>
            <person name="King R."/>
        </authorList>
    </citation>
    <scope>NUCLEOTIDE SEQUENCE</scope>
</reference>
<name>A0A9N9X161_9DIPT</name>
<keyword evidence="1" id="KW-0175">Coiled coil</keyword>
<evidence type="ECO:0000313" key="4">
    <source>
        <dbReference type="Proteomes" id="UP001153620"/>
    </source>
</evidence>
<dbReference type="EMBL" id="OU895880">
    <property type="protein sequence ID" value="CAG9811750.1"/>
    <property type="molecule type" value="Genomic_DNA"/>
</dbReference>
<dbReference type="AlphaFoldDB" id="A0A9N9X161"/>
<feature type="coiled-coil region" evidence="1">
    <location>
        <begin position="82"/>
        <end position="123"/>
    </location>
</feature>
<organism evidence="3 4">
    <name type="scientific">Chironomus riparius</name>
    <dbReference type="NCBI Taxonomy" id="315576"/>
    <lineage>
        <taxon>Eukaryota</taxon>
        <taxon>Metazoa</taxon>
        <taxon>Ecdysozoa</taxon>
        <taxon>Arthropoda</taxon>
        <taxon>Hexapoda</taxon>
        <taxon>Insecta</taxon>
        <taxon>Pterygota</taxon>
        <taxon>Neoptera</taxon>
        <taxon>Endopterygota</taxon>
        <taxon>Diptera</taxon>
        <taxon>Nematocera</taxon>
        <taxon>Chironomoidea</taxon>
        <taxon>Chironomidae</taxon>
        <taxon>Chironominae</taxon>
        <taxon>Chironomus</taxon>
    </lineage>
</organism>
<dbReference type="Proteomes" id="UP001153620">
    <property type="component" value="Chromosome 4"/>
</dbReference>
<gene>
    <name evidence="3" type="ORF">CHIRRI_LOCUS14557</name>
</gene>
<evidence type="ECO:0000256" key="2">
    <source>
        <dbReference type="SAM" id="SignalP"/>
    </source>
</evidence>
<accession>A0A9N9X161</accession>
<keyword evidence="2" id="KW-0732">Signal</keyword>
<feature type="signal peptide" evidence="2">
    <location>
        <begin position="1"/>
        <end position="19"/>
    </location>
</feature>
<evidence type="ECO:0000313" key="3">
    <source>
        <dbReference type="EMBL" id="CAG9811750.1"/>
    </source>
</evidence>
<evidence type="ECO:0000256" key="1">
    <source>
        <dbReference type="SAM" id="Coils"/>
    </source>
</evidence>
<feature type="chain" id="PRO_5040414303" evidence="2">
    <location>
        <begin position="20"/>
        <end position="133"/>
    </location>
</feature>
<reference evidence="3" key="1">
    <citation type="submission" date="2022-01" db="EMBL/GenBank/DDBJ databases">
        <authorList>
            <person name="King R."/>
        </authorList>
    </citation>
    <scope>NUCLEOTIDE SEQUENCE</scope>
</reference>